<proteinExistence type="predicted"/>
<dbReference type="AlphaFoldDB" id="A0A183SWR2"/>
<accession>A0A183SWR2</accession>
<keyword evidence="2" id="KW-1185">Reference proteome</keyword>
<name>A0A183SWR2_SCHSO</name>
<evidence type="ECO:0000313" key="2">
    <source>
        <dbReference type="Proteomes" id="UP000275846"/>
    </source>
</evidence>
<reference evidence="3" key="1">
    <citation type="submission" date="2016-06" db="UniProtKB">
        <authorList>
            <consortium name="WormBaseParasite"/>
        </authorList>
    </citation>
    <scope>IDENTIFICATION</scope>
</reference>
<gene>
    <name evidence="1" type="ORF">SSLN_LOCUS8660</name>
</gene>
<reference evidence="1 2" key="2">
    <citation type="submission" date="2018-11" db="EMBL/GenBank/DDBJ databases">
        <authorList>
            <consortium name="Pathogen Informatics"/>
        </authorList>
    </citation>
    <scope>NUCLEOTIDE SEQUENCE [LARGE SCALE GENOMIC DNA]</scope>
    <source>
        <strain evidence="1 2">NST_G2</strain>
    </source>
</reference>
<evidence type="ECO:0000313" key="3">
    <source>
        <dbReference type="WBParaSite" id="SSLN_0000899701-mRNA-1"/>
    </source>
</evidence>
<protein>
    <submittedName>
        <fullName evidence="1 3">Uncharacterized protein</fullName>
    </submittedName>
</protein>
<dbReference type="EMBL" id="UYSU01034775">
    <property type="protein sequence ID" value="VDL95045.1"/>
    <property type="molecule type" value="Genomic_DNA"/>
</dbReference>
<dbReference type="Proteomes" id="UP000275846">
    <property type="component" value="Unassembled WGS sequence"/>
</dbReference>
<organism evidence="3">
    <name type="scientific">Schistocephalus solidus</name>
    <name type="common">Tapeworm</name>
    <dbReference type="NCBI Taxonomy" id="70667"/>
    <lineage>
        <taxon>Eukaryota</taxon>
        <taxon>Metazoa</taxon>
        <taxon>Spiralia</taxon>
        <taxon>Lophotrochozoa</taxon>
        <taxon>Platyhelminthes</taxon>
        <taxon>Cestoda</taxon>
        <taxon>Eucestoda</taxon>
        <taxon>Diphyllobothriidea</taxon>
        <taxon>Diphyllobothriidae</taxon>
        <taxon>Schistocephalus</taxon>
    </lineage>
</organism>
<evidence type="ECO:0000313" key="1">
    <source>
        <dbReference type="EMBL" id="VDL95045.1"/>
    </source>
</evidence>
<dbReference type="OrthoDB" id="6144240at2759"/>
<dbReference type="WBParaSite" id="SSLN_0000899701-mRNA-1">
    <property type="protein sequence ID" value="SSLN_0000899701-mRNA-1"/>
    <property type="gene ID" value="SSLN_0000899701"/>
</dbReference>
<sequence>METRWCQLRNVIQSTALDVLGRARRQHQDWFDGNDAEISNLLTEKNVLHKVYMDLRTNATIAAFFRCRCLVRQRLRKMQDAWMIRKAEGIQGYVDRNEMKHFFKAIYNPCIKGTAPLLSCDGTTLLTEKSQILKHWVEHFRSLLNCSSAISDAVIDRLPQVDTNHDLNLPPSLLETHRAAQQISSAKAPGSDAILPEV</sequence>